<evidence type="ECO:0000313" key="11">
    <source>
        <dbReference type="EMBL" id="KAI3911358.1"/>
    </source>
</evidence>
<keyword evidence="6" id="KW-0809">Transit peptide</keyword>
<protein>
    <submittedName>
        <fullName evidence="11">Uncharacterized protein</fullName>
    </submittedName>
</protein>
<evidence type="ECO:0000256" key="4">
    <source>
        <dbReference type="ARBA" id="ARBA00022640"/>
    </source>
</evidence>
<evidence type="ECO:0000256" key="1">
    <source>
        <dbReference type="ARBA" id="ARBA00004508"/>
    </source>
</evidence>
<evidence type="ECO:0000256" key="7">
    <source>
        <dbReference type="ARBA" id="ARBA00022989"/>
    </source>
</evidence>
<comment type="similarity">
    <text evidence="2">Belongs to the RETICULATA family.</text>
</comment>
<evidence type="ECO:0000313" key="12">
    <source>
        <dbReference type="Proteomes" id="UP001202328"/>
    </source>
</evidence>
<reference evidence="11" key="1">
    <citation type="submission" date="2022-04" db="EMBL/GenBank/DDBJ databases">
        <title>A functionally conserved STORR gene fusion in Papaver species that diverged 16.8 million years ago.</title>
        <authorList>
            <person name="Catania T."/>
        </authorList>
    </citation>
    <scope>NUCLEOTIDE SEQUENCE</scope>
    <source>
        <strain evidence="11">S-188037</strain>
    </source>
</reference>
<feature type="compositionally biased region" description="Gly residues" evidence="9">
    <location>
        <begin position="81"/>
        <end position="102"/>
    </location>
</feature>
<evidence type="ECO:0000256" key="3">
    <source>
        <dbReference type="ARBA" id="ARBA00022528"/>
    </source>
</evidence>
<dbReference type="Proteomes" id="UP001202328">
    <property type="component" value="Unassembled WGS sequence"/>
</dbReference>
<feature type="transmembrane region" description="Helical" evidence="10">
    <location>
        <begin position="210"/>
        <end position="232"/>
    </location>
</feature>
<accession>A0AAD4XGV8</accession>
<organism evidence="11 12">
    <name type="scientific">Papaver atlanticum</name>
    <dbReference type="NCBI Taxonomy" id="357466"/>
    <lineage>
        <taxon>Eukaryota</taxon>
        <taxon>Viridiplantae</taxon>
        <taxon>Streptophyta</taxon>
        <taxon>Embryophyta</taxon>
        <taxon>Tracheophyta</taxon>
        <taxon>Spermatophyta</taxon>
        <taxon>Magnoliopsida</taxon>
        <taxon>Ranunculales</taxon>
        <taxon>Papaveraceae</taxon>
        <taxon>Papaveroideae</taxon>
        <taxon>Papaver</taxon>
    </lineage>
</organism>
<keyword evidence="3" id="KW-0150">Chloroplast</keyword>
<evidence type="ECO:0000256" key="10">
    <source>
        <dbReference type="SAM" id="Phobius"/>
    </source>
</evidence>
<keyword evidence="5 10" id="KW-0812">Transmembrane</keyword>
<keyword evidence="8 10" id="KW-0472">Membrane</keyword>
<dbReference type="Pfam" id="PF11891">
    <property type="entry name" value="RETICULATA-like"/>
    <property type="match status" value="1"/>
</dbReference>
<evidence type="ECO:0000256" key="2">
    <source>
        <dbReference type="ARBA" id="ARBA00010793"/>
    </source>
</evidence>
<keyword evidence="4" id="KW-0934">Plastid</keyword>
<keyword evidence="7 10" id="KW-1133">Transmembrane helix</keyword>
<feature type="region of interest" description="Disordered" evidence="9">
    <location>
        <begin position="57"/>
        <end position="115"/>
    </location>
</feature>
<dbReference type="GO" id="GO:0031969">
    <property type="term" value="C:chloroplast membrane"/>
    <property type="evidence" value="ECO:0007669"/>
    <property type="project" value="UniProtKB-SubCell"/>
</dbReference>
<dbReference type="InterPro" id="IPR021825">
    <property type="entry name" value="RETICULATA-related"/>
</dbReference>
<dbReference type="AlphaFoldDB" id="A0AAD4XGV8"/>
<evidence type="ECO:0000256" key="6">
    <source>
        <dbReference type="ARBA" id="ARBA00022946"/>
    </source>
</evidence>
<comment type="subcellular location">
    <subcellularLocation>
        <location evidence="1">Plastid</location>
        <location evidence="1">Chloroplast membrane</location>
        <topology evidence="1">Multi-pass membrane protein</topology>
    </subcellularLocation>
</comment>
<sequence>MASIALLRFSSLSNAHNVAANIHFPIRTFSRSSLILFPRPSNISINARYPENLSLSPLQPKSSKHKFPVNAELSTDSDGSDGSGIGNGNTDGNGNNGGGSNSGGRDNDGDGDSDNHSSFTSSFEILRYLLYVWRQFRRCERLEEFVGRCCLGFEKLLTEFGVCLSVVLGIFFLVILGICSLLGLLILGPFVSASSSLPAIFPSCPSRSRFGCAAVGFAAGLVGTAISNGLIVMKKKIGFGFEAPNNLPPTTLNAMTSTTLWVLAVISGIKLLTGSNLY</sequence>
<feature type="transmembrane region" description="Helical" evidence="10">
    <location>
        <begin position="252"/>
        <end position="272"/>
    </location>
</feature>
<evidence type="ECO:0000256" key="8">
    <source>
        <dbReference type="ARBA" id="ARBA00023136"/>
    </source>
</evidence>
<dbReference type="EMBL" id="JAJJMB010010045">
    <property type="protein sequence ID" value="KAI3911358.1"/>
    <property type="molecule type" value="Genomic_DNA"/>
</dbReference>
<name>A0AAD4XGV8_9MAGN</name>
<gene>
    <name evidence="11" type="ORF">MKW98_010245</name>
</gene>
<evidence type="ECO:0000256" key="9">
    <source>
        <dbReference type="SAM" id="MobiDB-lite"/>
    </source>
</evidence>
<evidence type="ECO:0000256" key="5">
    <source>
        <dbReference type="ARBA" id="ARBA00022692"/>
    </source>
</evidence>
<feature type="transmembrane region" description="Helical" evidence="10">
    <location>
        <begin position="166"/>
        <end position="190"/>
    </location>
</feature>
<proteinExistence type="inferred from homology"/>
<keyword evidence="12" id="KW-1185">Reference proteome</keyword>
<comment type="caution">
    <text evidence="11">The sequence shown here is derived from an EMBL/GenBank/DDBJ whole genome shotgun (WGS) entry which is preliminary data.</text>
</comment>